<evidence type="ECO:0000313" key="2">
    <source>
        <dbReference type="Proteomes" id="UP000253472"/>
    </source>
</evidence>
<name>A0A367XWV8_9ASCO</name>
<dbReference type="Proteomes" id="UP000253472">
    <property type="component" value="Unassembled WGS sequence"/>
</dbReference>
<dbReference type="Gene3D" id="3.40.50.1000">
    <property type="entry name" value="HAD superfamily/HAD-like"/>
    <property type="match status" value="1"/>
</dbReference>
<dbReference type="InterPro" id="IPR023214">
    <property type="entry name" value="HAD_sf"/>
</dbReference>
<comment type="caution">
    <text evidence="1">The sequence shown here is derived from an EMBL/GenBank/DDBJ whole genome shotgun (WGS) entry which is preliminary data.</text>
</comment>
<reference evidence="1 2" key="1">
    <citation type="submission" date="2018-06" db="EMBL/GenBank/DDBJ databases">
        <title>Whole genome sequencing of Candida tropicalis (genome annotated by CSBL at Korea University).</title>
        <authorList>
            <person name="Ahn J."/>
        </authorList>
    </citation>
    <scope>NUCLEOTIDE SEQUENCE [LARGE SCALE GENOMIC DNA]</scope>
    <source>
        <strain evidence="1 2">ATCC 20962</strain>
    </source>
</reference>
<evidence type="ECO:0000313" key="1">
    <source>
        <dbReference type="EMBL" id="RCK58093.1"/>
    </source>
</evidence>
<evidence type="ECO:0008006" key="3">
    <source>
        <dbReference type="Google" id="ProtNLM"/>
    </source>
</evidence>
<dbReference type="PANTHER" id="PTHR28181:SF1">
    <property type="entry name" value="COLD TOLERANCE PROTEIN 1"/>
    <property type="match status" value="1"/>
</dbReference>
<dbReference type="AlphaFoldDB" id="A0A367XWV8"/>
<dbReference type="OrthoDB" id="10255128at2759"/>
<proteinExistence type="predicted"/>
<dbReference type="EMBL" id="QLNQ01000028">
    <property type="protein sequence ID" value="RCK58093.1"/>
    <property type="molecule type" value="Genomic_DNA"/>
</dbReference>
<dbReference type="PANTHER" id="PTHR28181">
    <property type="entry name" value="UPF0655 PROTEIN YCR015C"/>
    <property type="match status" value="1"/>
</dbReference>
<dbReference type="InterPro" id="IPR036412">
    <property type="entry name" value="HAD-like_sf"/>
</dbReference>
<sequence length="268" mass="30802">MRHPTTLASPIRRISQLMKYQATKPPRVVVTDWDETVTVDDTIQYVSEVPYLNNPALSPPFSYFVKNYFDNYSSYSKNFGERKTLDDEITFQRGILPIESQSIESIEQHEIFKGLTRAHFEAQAHKIQIRPGFSEFVAKCNQLKIPVVVLSANWTSLMIQQALLNHGIQVNQIITNELIFELGKTTGYWDRSNRIRVSQDKLNVIERRFNYGDVMYVGDSGTDLLPLLHVDIPCVIENTKIVTILNNIGLQDNVNIGSWHDFIDLIKE</sequence>
<gene>
    <name evidence="1" type="ORF">Cantr_06047</name>
</gene>
<dbReference type="SUPFAM" id="SSF56784">
    <property type="entry name" value="HAD-like"/>
    <property type="match status" value="1"/>
</dbReference>
<keyword evidence="2" id="KW-1185">Reference proteome</keyword>
<dbReference type="STRING" id="5486.A0A367XWV8"/>
<accession>A0A367XWV8</accession>
<dbReference type="InterPro" id="IPR050849">
    <property type="entry name" value="HAD-like_hydrolase_phosphatase"/>
</dbReference>
<dbReference type="Pfam" id="PF12710">
    <property type="entry name" value="HAD"/>
    <property type="match status" value="1"/>
</dbReference>
<organism evidence="1 2">
    <name type="scientific">Candida viswanathii</name>
    <dbReference type="NCBI Taxonomy" id="5486"/>
    <lineage>
        <taxon>Eukaryota</taxon>
        <taxon>Fungi</taxon>
        <taxon>Dikarya</taxon>
        <taxon>Ascomycota</taxon>
        <taxon>Saccharomycotina</taxon>
        <taxon>Pichiomycetes</taxon>
        <taxon>Debaryomycetaceae</taxon>
        <taxon>Candida/Lodderomyces clade</taxon>
        <taxon>Candida</taxon>
    </lineage>
</organism>
<protein>
    <recommendedName>
        <fullName evidence="3">Pdp3-interacting factor 1</fullName>
    </recommendedName>
</protein>